<dbReference type="Proteomes" id="UP001163846">
    <property type="component" value="Unassembled WGS sequence"/>
</dbReference>
<comment type="caution">
    <text evidence="1">The sequence shown here is derived from an EMBL/GenBank/DDBJ whole genome shotgun (WGS) entry which is preliminary data.</text>
</comment>
<protein>
    <submittedName>
        <fullName evidence="1">Uncharacterized protein</fullName>
    </submittedName>
</protein>
<gene>
    <name evidence="1" type="ORF">F5878DRAFT_666500</name>
</gene>
<name>A0AA38U6I7_9AGAR</name>
<dbReference type="AlphaFoldDB" id="A0AA38U6I7"/>
<dbReference type="EMBL" id="MU806935">
    <property type="protein sequence ID" value="KAJ3832515.1"/>
    <property type="molecule type" value="Genomic_DNA"/>
</dbReference>
<proteinExistence type="predicted"/>
<reference evidence="1" key="1">
    <citation type="submission" date="2022-08" db="EMBL/GenBank/DDBJ databases">
        <authorList>
            <consortium name="DOE Joint Genome Institute"/>
            <person name="Min B."/>
            <person name="Riley R."/>
            <person name="Sierra-Patev S."/>
            <person name="Naranjo-Ortiz M."/>
            <person name="Looney B."/>
            <person name="Konkel Z."/>
            <person name="Slot J.C."/>
            <person name="Sakamoto Y."/>
            <person name="Steenwyk J.L."/>
            <person name="Rokas A."/>
            <person name="Carro J."/>
            <person name="Camarero S."/>
            <person name="Ferreira P."/>
            <person name="Molpeceres G."/>
            <person name="Ruiz-Duenas F.J."/>
            <person name="Serrano A."/>
            <person name="Henrissat B."/>
            <person name="Drula E."/>
            <person name="Hughes K.W."/>
            <person name="Mata J.L."/>
            <person name="Ishikawa N.K."/>
            <person name="Vargas-Isla R."/>
            <person name="Ushijima S."/>
            <person name="Smith C.A."/>
            <person name="Ahrendt S."/>
            <person name="Andreopoulos W."/>
            <person name="He G."/>
            <person name="Labutti K."/>
            <person name="Lipzen A."/>
            <person name="Ng V."/>
            <person name="Sandor L."/>
            <person name="Barry K."/>
            <person name="Martinez A.T."/>
            <person name="Xiao Y."/>
            <person name="Gibbons J.G."/>
            <person name="Terashima K."/>
            <person name="Hibbett D.S."/>
            <person name="Grigoriev I.V."/>
        </authorList>
    </citation>
    <scope>NUCLEOTIDE SEQUENCE</scope>
    <source>
        <strain evidence="1">TFB9207</strain>
    </source>
</reference>
<keyword evidence="2" id="KW-1185">Reference proteome</keyword>
<organism evidence="1 2">
    <name type="scientific">Lentinula raphanica</name>
    <dbReference type="NCBI Taxonomy" id="153919"/>
    <lineage>
        <taxon>Eukaryota</taxon>
        <taxon>Fungi</taxon>
        <taxon>Dikarya</taxon>
        <taxon>Basidiomycota</taxon>
        <taxon>Agaricomycotina</taxon>
        <taxon>Agaricomycetes</taxon>
        <taxon>Agaricomycetidae</taxon>
        <taxon>Agaricales</taxon>
        <taxon>Marasmiineae</taxon>
        <taxon>Omphalotaceae</taxon>
        <taxon>Lentinula</taxon>
    </lineage>
</organism>
<accession>A0AA38U6I7</accession>
<sequence>MASFNPLNATLDRIFAILIQIIIRRDLIKRRILVDDFDLEERKVLEYLAHVGWDDHGISRYERVRREHGHAFCYRQWLENVKTKQKKIGNQVFQDESYVPFQFFRPTLTSSAGPYGKNWSIQAIKASPLSELHWNKPFESSLTYDSFKLTEPLPENLIVHVRAFAHSGGINRFFSRTPSDSFVRRDFTVRFLYEEDDYVCMNGEKWPILIYHTVFRRDIDFALDRIQYQVHLSSCHDPRNEPEPLRYVFGWERNLIESKIHHRFYRHYLDEEKGEWVVKERGSGKSVRGRRGIVETKVFEMWMGRDEEIHPAWRKTKKEFEREVAAWTDDEWVIDYQERIASAYRYWPSWVEGAGE</sequence>
<evidence type="ECO:0000313" key="1">
    <source>
        <dbReference type="EMBL" id="KAJ3832515.1"/>
    </source>
</evidence>
<evidence type="ECO:0000313" key="2">
    <source>
        <dbReference type="Proteomes" id="UP001163846"/>
    </source>
</evidence>